<dbReference type="Proteomes" id="UP000268844">
    <property type="component" value="Unassembled WGS sequence"/>
</dbReference>
<dbReference type="RefSeq" id="WP_126150653.1">
    <property type="nucleotide sequence ID" value="NZ_JBHTMH010000003.1"/>
</dbReference>
<evidence type="ECO:0000313" key="3">
    <source>
        <dbReference type="Proteomes" id="UP000268844"/>
    </source>
</evidence>
<organism evidence="2 3">
    <name type="scientific">Devosia equisanguinis</name>
    <dbReference type="NCBI Taxonomy" id="2490941"/>
    <lineage>
        <taxon>Bacteria</taxon>
        <taxon>Pseudomonadati</taxon>
        <taxon>Pseudomonadota</taxon>
        <taxon>Alphaproteobacteria</taxon>
        <taxon>Hyphomicrobiales</taxon>
        <taxon>Devosiaceae</taxon>
        <taxon>Devosia</taxon>
    </lineage>
</organism>
<feature type="chain" id="PRO_5019454172" description="DUF4019 domain-containing protein" evidence="1">
    <location>
        <begin position="19"/>
        <end position="166"/>
    </location>
</feature>
<gene>
    <name evidence="2" type="ORF">DEVEQU_02253</name>
</gene>
<accession>A0A447ICC5</accession>
<sequence length="166" mass="18031">MRYICLALALVISTPTLAQEPPSYQDDRSSGAALVQSLYNAINRKEYLRAWSYYGQNAVARADDAKAAEDYEAFKKGYAETEFVTLLTGDEAQEGAAGSTYYTLPVAIDAVDAAGKHSQFVGCYTLRLAQPSIQDAPPYQPLHIEKGEMKPASGALDAILPARCEE</sequence>
<evidence type="ECO:0008006" key="4">
    <source>
        <dbReference type="Google" id="ProtNLM"/>
    </source>
</evidence>
<keyword evidence="3" id="KW-1185">Reference proteome</keyword>
<protein>
    <recommendedName>
        <fullName evidence="4">DUF4019 domain-containing protein</fullName>
    </recommendedName>
</protein>
<dbReference type="OrthoDB" id="7863791at2"/>
<proteinExistence type="predicted"/>
<feature type="signal peptide" evidence="1">
    <location>
        <begin position="1"/>
        <end position="18"/>
    </location>
</feature>
<evidence type="ECO:0000313" key="2">
    <source>
        <dbReference type="EMBL" id="VDS05112.1"/>
    </source>
</evidence>
<reference evidence="2 3" key="1">
    <citation type="submission" date="2018-12" db="EMBL/GenBank/DDBJ databases">
        <authorList>
            <person name="Criscuolo A."/>
        </authorList>
    </citation>
    <scope>NUCLEOTIDE SEQUENCE [LARGE SCALE GENOMIC DNA]</scope>
    <source>
        <strain evidence="2">ACIP1116281</strain>
    </source>
</reference>
<name>A0A447ICC5_9HYPH</name>
<evidence type="ECO:0000256" key="1">
    <source>
        <dbReference type="SAM" id="SignalP"/>
    </source>
</evidence>
<dbReference type="EMBL" id="UZWD01000027">
    <property type="protein sequence ID" value="VDS05112.1"/>
    <property type="molecule type" value="Genomic_DNA"/>
</dbReference>
<keyword evidence="1" id="KW-0732">Signal</keyword>
<dbReference type="AlphaFoldDB" id="A0A447ICC5"/>